<evidence type="ECO:0000313" key="10">
    <source>
        <dbReference type="Proteomes" id="UP001652680"/>
    </source>
</evidence>
<comment type="subcellular location">
    <subcellularLocation>
        <location evidence="1">Membrane</location>
        <topology evidence="1">Multi-pass membrane protein</topology>
    </subcellularLocation>
</comment>
<keyword evidence="3" id="KW-0762">Sugar transport</keyword>
<feature type="compositionally biased region" description="Acidic residues" evidence="7">
    <location>
        <begin position="382"/>
        <end position="391"/>
    </location>
</feature>
<dbReference type="Pfam" id="PF04142">
    <property type="entry name" value="Nuc_sug_transp"/>
    <property type="match status" value="1"/>
</dbReference>
<feature type="transmembrane region" description="Helical" evidence="8">
    <location>
        <begin position="99"/>
        <end position="119"/>
    </location>
</feature>
<dbReference type="SUPFAM" id="SSF103481">
    <property type="entry name" value="Multidrug resistance efflux transporter EmrE"/>
    <property type="match status" value="1"/>
</dbReference>
<evidence type="ECO:0000313" key="9">
    <source>
        <dbReference type="EnsemblMetazoa" id="XP_016983316.2"/>
    </source>
</evidence>
<feature type="transmembrane region" description="Helical" evidence="8">
    <location>
        <begin position="153"/>
        <end position="169"/>
    </location>
</feature>
<keyword evidence="6 8" id="KW-0472">Membrane</keyword>
<keyword evidence="5 8" id="KW-1133">Transmembrane helix</keyword>
<evidence type="ECO:0008006" key="11">
    <source>
        <dbReference type="Google" id="ProtNLM"/>
    </source>
</evidence>
<evidence type="ECO:0000256" key="3">
    <source>
        <dbReference type="ARBA" id="ARBA00022597"/>
    </source>
</evidence>
<keyword evidence="10" id="KW-1185">Reference proteome</keyword>
<reference evidence="10" key="1">
    <citation type="journal article" date="2021" name="Elife">
        <title>Highly contiguous assemblies of 101 drosophilid genomes.</title>
        <authorList>
            <person name="Kim B.Y."/>
            <person name="Wang J.R."/>
            <person name="Miller D.E."/>
            <person name="Barmina O."/>
            <person name="Delaney E."/>
            <person name="Thompson A."/>
            <person name="Comeault A.A."/>
            <person name="Peede D."/>
            <person name="D'Agostino E.R."/>
            <person name="Pelaez J."/>
            <person name="Aguilar J.M."/>
            <person name="Haji D."/>
            <person name="Matsunaga T."/>
            <person name="Armstrong E.E."/>
            <person name="Zych M."/>
            <person name="Ogawa Y."/>
            <person name="Stamenkovic-Radak M."/>
            <person name="Jelic M."/>
            <person name="Veselinovic M.S."/>
            <person name="Tanaskovic M."/>
            <person name="Eric P."/>
            <person name="Gao J.J."/>
            <person name="Katoh T.K."/>
            <person name="Toda M.J."/>
            <person name="Watabe H."/>
            <person name="Watada M."/>
            <person name="Davis J.S."/>
            <person name="Moyle L.C."/>
            <person name="Manoli G."/>
            <person name="Bertolini E."/>
            <person name="Kostal V."/>
            <person name="Hawley R.S."/>
            <person name="Takahashi A."/>
            <person name="Jones C.D."/>
            <person name="Price D.K."/>
            <person name="Whiteman N."/>
            <person name="Kopp A."/>
            <person name="Matute D.R."/>
            <person name="Petrov D.A."/>
        </authorList>
    </citation>
    <scope>NUCLEOTIDE SEQUENCE [LARGE SCALE GENOMIC DNA]</scope>
</reference>
<proteinExistence type="inferred from homology"/>
<feature type="transmembrane region" description="Helical" evidence="8">
    <location>
        <begin position="276"/>
        <end position="297"/>
    </location>
</feature>
<organism evidence="9 10">
    <name type="scientific">Drosophila rhopaloa</name>
    <name type="common">Fruit fly</name>
    <dbReference type="NCBI Taxonomy" id="1041015"/>
    <lineage>
        <taxon>Eukaryota</taxon>
        <taxon>Metazoa</taxon>
        <taxon>Ecdysozoa</taxon>
        <taxon>Arthropoda</taxon>
        <taxon>Hexapoda</taxon>
        <taxon>Insecta</taxon>
        <taxon>Pterygota</taxon>
        <taxon>Neoptera</taxon>
        <taxon>Endopterygota</taxon>
        <taxon>Diptera</taxon>
        <taxon>Brachycera</taxon>
        <taxon>Muscomorpha</taxon>
        <taxon>Ephydroidea</taxon>
        <taxon>Drosophilidae</taxon>
        <taxon>Drosophila</taxon>
        <taxon>Sophophora</taxon>
    </lineage>
</organism>
<reference evidence="9" key="2">
    <citation type="submission" date="2025-05" db="UniProtKB">
        <authorList>
            <consortium name="EnsemblMetazoa"/>
        </authorList>
    </citation>
    <scope>IDENTIFICATION</scope>
</reference>
<dbReference type="Proteomes" id="UP001652680">
    <property type="component" value="Unassembled WGS sequence"/>
</dbReference>
<dbReference type="InterPro" id="IPR007271">
    <property type="entry name" value="Nuc_sug_transpt"/>
</dbReference>
<evidence type="ECO:0000256" key="7">
    <source>
        <dbReference type="SAM" id="MobiDB-lite"/>
    </source>
</evidence>
<dbReference type="GeneID" id="108047587"/>
<protein>
    <recommendedName>
        <fullName evidence="11">Solute carrier family 35 member F6</fullName>
    </recommendedName>
</protein>
<accession>A0ABM5HPC1</accession>
<name>A0ABM5HPC1_DRORH</name>
<evidence type="ECO:0000256" key="5">
    <source>
        <dbReference type="ARBA" id="ARBA00022989"/>
    </source>
</evidence>
<dbReference type="InterPro" id="IPR037185">
    <property type="entry name" value="EmrE-like"/>
</dbReference>
<feature type="transmembrane region" description="Helical" evidence="8">
    <location>
        <begin position="229"/>
        <end position="246"/>
    </location>
</feature>
<dbReference type="PANTHER" id="PTHR13146">
    <property type="match status" value="1"/>
</dbReference>
<dbReference type="RefSeq" id="XP_016983316.2">
    <property type="nucleotide sequence ID" value="XM_017127827.2"/>
</dbReference>
<evidence type="ECO:0000256" key="1">
    <source>
        <dbReference type="ARBA" id="ARBA00004141"/>
    </source>
</evidence>
<keyword evidence="3" id="KW-0813">Transport</keyword>
<evidence type="ECO:0000256" key="2">
    <source>
        <dbReference type="ARBA" id="ARBA00009976"/>
    </source>
</evidence>
<feature type="transmembrane region" description="Helical" evidence="8">
    <location>
        <begin position="45"/>
        <end position="64"/>
    </location>
</feature>
<evidence type="ECO:0000256" key="6">
    <source>
        <dbReference type="ARBA" id="ARBA00023136"/>
    </source>
</evidence>
<evidence type="ECO:0000256" key="4">
    <source>
        <dbReference type="ARBA" id="ARBA00022692"/>
    </source>
</evidence>
<feature type="transmembrane region" description="Helical" evidence="8">
    <location>
        <begin position="125"/>
        <end position="144"/>
    </location>
</feature>
<dbReference type="EnsemblMetazoa" id="XM_017127827.2">
    <property type="protein sequence ID" value="XP_016983316.2"/>
    <property type="gene ID" value="LOC108047587"/>
</dbReference>
<sequence length="391" mass="43587">MDHRFFLSAIFLVSGTFNVLVVNWANHQQVIGSDGKRHGFQHPVVFTLLMFLGEFLCFVIFKVIRLIASRSENSQIITDLDSILTEEDSTSREFSPLSMLLPAVLDAVASILLFTGLYFTNPTSFQMIRGASTIFAGVFSAIFLNHTLTGRQWLAIFTISCALLDIIYLDVLRVKDEQATLPFTDYKSILTGDLLIIIAEILHGLQYVCEEKQLKTSDVVPLQAAGWQGIFGLVITSLLAICLNFLPSVRPFNDSSRAVFDDWSDLVLALTGKPSLILALIGFAISCASYNFVGVFITMDSSSISRLLVDALRPLFVWMFFWDWNNISPGVIIGFVVLQMGIKLYSQALFLDSYRAIVACWHRACYEDLSSEDAVAPNSPPEETDEQQEGL</sequence>
<keyword evidence="4 8" id="KW-0812">Transmembrane</keyword>
<feature type="transmembrane region" description="Helical" evidence="8">
    <location>
        <begin position="5"/>
        <end position="25"/>
    </location>
</feature>
<feature type="transmembrane region" description="Helical" evidence="8">
    <location>
        <begin position="327"/>
        <end position="345"/>
    </location>
</feature>
<comment type="similarity">
    <text evidence="2">Belongs to the nucleotide-sugar transporter family. SLC35A subfamily.</text>
</comment>
<feature type="region of interest" description="Disordered" evidence="7">
    <location>
        <begin position="372"/>
        <end position="391"/>
    </location>
</feature>
<dbReference type="PANTHER" id="PTHR13146:SF0">
    <property type="entry name" value="SOLUTE CARRIER FAMILY 35 MEMBER F6"/>
    <property type="match status" value="1"/>
</dbReference>
<evidence type="ECO:0000256" key="8">
    <source>
        <dbReference type="SAM" id="Phobius"/>
    </source>
</evidence>